<dbReference type="RefSeq" id="XP_005849940.1">
    <property type="nucleotide sequence ID" value="XM_005849878.1"/>
</dbReference>
<dbReference type="SMART" id="SM00386">
    <property type="entry name" value="HAT"/>
    <property type="match status" value="13"/>
</dbReference>
<dbReference type="Proteomes" id="UP000008141">
    <property type="component" value="Unassembled WGS sequence"/>
</dbReference>
<dbReference type="FunCoup" id="E1Z9V4">
    <property type="interactions" value="1933"/>
</dbReference>
<name>E1Z9V4_CHLVA</name>
<dbReference type="GO" id="GO:0000974">
    <property type="term" value="C:Prp19 complex"/>
    <property type="evidence" value="ECO:0007669"/>
    <property type="project" value="TreeGrafter"/>
</dbReference>
<dbReference type="AlphaFoldDB" id="E1Z9V4"/>
<dbReference type="PANTHER" id="PTHR11246:SF3">
    <property type="entry name" value="CROOKED NECK-LIKE PROTEIN 1"/>
    <property type="match status" value="1"/>
</dbReference>
<dbReference type="KEGG" id="cvr:CHLNCDRAFT_34803"/>
<evidence type="ECO:0000256" key="1">
    <source>
        <dbReference type="ARBA" id="ARBA00004123"/>
    </source>
</evidence>
<evidence type="ECO:0000256" key="7">
    <source>
        <dbReference type="ARBA" id="ARBA00023242"/>
    </source>
</evidence>
<sequence length="746" mass="86881">MQGLGAGTTASQREHKLPRVTGVKNKQAAPTQITAEQILRESKALQEAEQKAPTIKITDPEELAEYRLAKRKEFEDHVRRVGRWNPTVWVKYAQWEEQQKDFRRARSVWERALEVDYRNVSVWLKYVEMEMRHRFINHARNIWDRAVSLLPRIDQLWYKYVHMEEMLGNVAGARQIFERWMQWEPDHHGWMAYVKMELRYGETERARQIFERYVKCLPSVKAWVRYAKFEMKSGGDVAAARACYERAVDELGEDANNEELFLRFAEFEERVKEAERARAIYKYALDHLPKSQAGELYRRFVQFEKQQGDREGIEEVIVSERRFQYEEEVKRNPLNYDSWFDYIRLEESAGDIDRTREASPLPRPPLLHLPAPSFVYERAIANVPPAPEKRYWQRYVYLWIKYALFEELEAEDVERTREVYRACLKLLPHKAFTFGKVWIMAAQFEIRQLRLDAARKILGMSIGMCPKVRGGVGGMELQLGNIDRCRTLYQKYIEWSPANAGAWGRFADLERSLGEAERARAVYELAIAQAVLDMPEVLWKAYIDFEIGEGNREGARELYERLLQRTRHVKVWLSYAKFEATPLAVLAMPAEEDEQQDEEARQQQLAEAEEAEGGEAGTAEREARARRVYERAFRGLRDSQPDAKEEAVMLLEAWRAFEAAASSRPAEEAARAVAAVEKKMPRRVKRKRPIVLDDGSQPGGMEEYYDYIFPDEAAAAPNLKLLEMAHKWKRQRTEGDGGGDADAAAA</sequence>
<dbReference type="FunFam" id="1.25.40.10:FF:000048">
    <property type="entry name" value="Cell cycle control protein"/>
    <property type="match status" value="1"/>
</dbReference>
<dbReference type="InParanoid" id="E1Z9V4"/>
<dbReference type="InterPro" id="IPR055430">
    <property type="entry name" value="HAT_Syf1_CNRKL1_C"/>
</dbReference>
<protein>
    <recommendedName>
        <fullName evidence="14">Suppressor of forked domain-containing protein</fullName>
    </recommendedName>
</protein>
<feature type="domain" description="Pre-mRNA-splicing factor Syf1/CRNKL1-like C-terminal HAT-repeats" evidence="10">
    <location>
        <begin position="484"/>
        <end position="609"/>
    </location>
</feature>
<evidence type="ECO:0000313" key="13">
    <source>
        <dbReference type="Proteomes" id="UP000008141"/>
    </source>
</evidence>
<dbReference type="GO" id="GO:0071011">
    <property type="term" value="C:precatalytic spliceosome"/>
    <property type="evidence" value="ECO:0007669"/>
    <property type="project" value="TreeGrafter"/>
</dbReference>
<keyword evidence="3" id="KW-0507">mRNA processing</keyword>
<dbReference type="Pfam" id="PF23233">
    <property type="entry name" value="HAT_Syf1_CNRKL1_N"/>
    <property type="match status" value="2"/>
</dbReference>
<dbReference type="GO" id="GO:0071007">
    <property type="term" value="C:U2-type catalytic step 2 spliceosome"/>
    <property type="evidence" value="ECO:0007669"/>
    <property type="project" value="TreeGrafter"/>
</dbReference>
<dbReference type="EMBL" id="GL433839">
    <property type="protein sequence ID" value="EFN57838.1"/>
    <property type="molecule type" value="Genomic_DNA"/>
</dbReference>
<evidence type="ECO:0000256" key="5">
    <source>
        <dbReference type="ARBA" id="ARBA00022737"/>
    </source>
</evidence>
<dbReference type="InterPro" id="IPR045075">
    <property type="entry name" value="Syf1-like"/>
</dbReference>
<keyword evidence="13" id="KW-1185">Reference proteome</keyword>
<evidence type="ECO:0000256" key="6">
    <source>
        <dbReference type="ARBA" id="ARBA00023187"/>
    </source>
</evidence>
<evidence type="ECO:0000256" key="2">
    <source>
        <dbReference type="ARBA" id="ARBA00008644"/>
    </source>
</evidence>
<evidence type="ECO:0000256" key="8">
    <source>
        <dbReference type="ARBA" id="ARBA00037040"/>
    </source>
</evidence>
<keyword evidence="5" id="KW-0677">Repeat</keyword>
<gene>
    <name evidence="12" type="ORF">CHLNCDRAFT_34803</name>
</gene>
<keyword evidence="6" id="KW-0508">mRNA splicing</keyword>
<dbReference type="InterPro" id="IPR055433">
    <property type="entry name" value="HAT_Syf1-like_N"/>
</dbReference>
<proteinExistence type="inferred from homology"/>
<dbReference type="PANTHER" id="PTHR11246">
    <property type="entry name" value="PRE-MRNA SPLICING FACTOR"/>
    <property type="match status" value="1"/>
</dbReference>
<comment type="function">
    <text evidence="8">Involved in pre-mRNA splicing and cell cycle progression. Required for the spliceosome assembly and initiation of the DNA replication.</text>
</comment>
<accession>E1Z9V4</accession>
<dbReference type="SUPFAM" id="SSF48452">
    <property type="entry name" value="TPR-like"/>
    <property type="match status" value="2"/>
</dbReference>
<organism evidence="13">
    <name type="scientific">Chlorella variabilis</name>
    <name type="common">Green alga</name>
    <dbReference type="NCBI Taxonomy" id="554065"/>
    <lineage>
        <taxon>Eukaryota</taxon>
        <taxon>Viridiplantae</taxon>
        <taxon>Chlorophyta</taxon>
        <taxon>core chlorophytes</taxon>
        <taxon>Trebouxiophyceae</taxon>
        <taxon>Chlorellales</taxon>
        <taxon>Chlorellaceae</taxon>
        <taxon>Chlorella clade</taxon>
        <taxon>Chlorella</taxon>
    </lineage>
</organism>
<evidence type="ECO:0000256" key="4">
    <source>
        <dbReference type="ARBA" id="ARBA00022728"/>
    </source>
</evidence>
<comment type="similarity">
    <text evidence="2">Belongs to the crooked-neck family.</text>
</comment>
<dbReference type="FunFam" id="1.25.40.10:FF:000072">
    <property type="entry name" value="Crooked neck-like protein 1"/>
    <property type="match status" value="1"/>
</dbReference>
<dbReference type="Pfam" id="PF23231">
    <property type="entry name" value="HAT_Syf1_CNRKL1_C"/>
    <property type="match status" value="1"/>
</dbReference>
<feature type="region of interest" description="Disordered" evidence="9">
    <location>
        <begin position="1"/>
        <end position="29"/>
    </location>
</feature>
<evidence type="ECO:0000259" key="10">
    <source>
        <dbReference type="Pfam" id="PF23231"/>
    </source>
</evidence>
<reference evidence="12 13" key="1">
    <citation type="journal article" date="2010" name="Plant Cell">
        <title>The Chlorella variabilis NC64A genome reveals adaptation to photosymbiosis, coevolution with viruses, and cryptic sex.</title>
        <authorList>
            <person name="Blanc G."/>
            <person name="Duncan G."/>
            <person name="Agarkova I."/>
            <person name="Borodovsky M."/>
            <person name="Gurnon J."/>
            <person name="Kuo A."/>
            <person name="Lindquist E."/>
            <person name="Lucas S."/>
            <person name="Pangilinan J."/>
            <person name="Polle J."/>
            <person name="Salamov A."/>
            <person name="Terry A."/>
            <person name="Yamada T."/>
            <person name="Dunigan D.D."/>
            <person name="Grigoriev I.V."/>
            <person name="Claverie J.M."/>
            <person name="Van Etten J.L."/>
        </authorList>
    </citation>
    <scope>NUCLEOTIDE SEQUENCE [LARGE SCALE GENOMIC DNA]</scope>
    <source>
        <strain evidence="12 13">NC64A</strain>
    </source>
</reference>
<dbReference type="GO" id="GO:0000245">
    <property type="term" value="P:spliceosomal complex assembly"/>
    <property type="evidence" value="ECO:0007669"/>
    <property type="project" value="TreeGrafter"/>
</dbReference>
<dbReference type="eggNOG" id="KOG1915">
    <property type="taxonomic scope" value="Eukaryota"/>
</dbReference>
<dbReference type="STRING" id="554065.E1Z9V4"/>
<dbReference type="OMA" id="HIKVWIS"/>
<dbReference type="InterPro" id="IPR011990">
    <property type="entry name" value="TPR-like_helical_dom_sf"/>
</dbReference>
<dbReference type="InterPro" id="IPR003107">
    <property type="entry name" value="HAT"/>
</dbReference>
<evidence type="ECO:0000256" key="9">
    <source>
        <dbReference type="SAM" id="MobiDB-lite"/>
    </source>
</evidence>
<keyword evidence="7" id="KW-0539">Nucleus</keyword>
<dbReference type="OrthoDB" id="541719at2759"/>
<feature type="domain" description="Pre-mRNA-splicing factor Syf1-like N-terminal HAT-repeats" evidence="11">
    <location>
        <begin position="323"/>
        <end position="459"/>
    </location>
</feature>
<feature type="domain" description="Pre-mRNA-splicing factor Syf1-like N-terminal HAT-repeats" evidence="11">
    <location>
        <begin position="73"/>
        <end position="218"/>
    </location>
</feature>
<evidence type="ECO:0000313" key="12">
    <source>
        <dbReference type="EMBL" id="EFN57838.1"/>
    </source>
</evidence>
<dbReference type="Gene3D" id="1.25.40.10">
    <property type="entry name" value="Tetratricopeptide repeat domain"/>
    <property type="match status" value="3"/>
</dbReference>
<dbReference type="GeneID" id="17356852"/>
<comment type="subcellular location">
    <subcellularLocation>
        <location evidence="1">Nucleus</location>
    </subcellularLocation>
</comment>
<dbReference type="GO" id="GO:0071014">
    <property type="term" value="C:post-mRNA release spliceosomal complex"/>
    <property type="evidence" value="ECO:0007669"/>
    <property type="project" value="TreeGrafter"/>
</dbReference>
<feature type="region of interest" description="Disordered" evidence="9">
    <location>
        <begin position="590"/>
        <end position="622"/>
    </location>
</feature>
<evidence type="ECO:0008006" key="14">
    <source>
        <dbReference type="Google" id="ProtNLM"/>
    </source>
</evidence>
<evidence type="ECO:0000256" key="3">
    <source>
        <dbReference type="ARBA" id="ARBA00022664"/>
    </source>
</evidence>
<keyword evidence="4" id="KW-0747">Spliceosome</keyword>
<evidence type="ECO:0000259" key="11">
    <source>
        <dbReference type="Pfam" id="PF23233"/>
    </source>
</evidence>